<name>A0A366U2Z3_ENTGA</name>
<gene>
    <name evidence="1" type="ORF">NCTC12360_01805</name>
</gene>
<reference evidence="1 2" key="1">
    <citation type="submission" date="2018-06" db="EMBL/GenBank/DDBJ databases">
        <authorList>
            <consortium name="Pathogen Informatics"/>
            <person name="Doyle S."/>
        </authorList>
    </citation>
    <scope>NUCLEOTIDE SEQUENCE [LARGE SCALE GENOMIC DNA]</scope>
    <source>
        <strain evidence="1 2">NCTC12360</strain>
    </source>
</reference>
<organism evidence="1 2">
    <name type="scientific">Enterococcus gallinarum</name>
    <dbReference type="NCBI Taxonomy" id="1353"/>
    <lineage>
        <taxon>Bacteria</taxon>
        <taxon>Bacillati</taxon>
        <taxon>Bacillota</taxon>
        <taxon>Bacilli</taxon>
        <taxon>Lactobacillales</taxon>
        <taxon>Enterococcaceae</taxon>
        <taxon>Enterococcus</taxon>
    </lineage>
</organism>
<protein>
    <submittedName>
        <fullName evidence="1">Uncharacterized protein</fullName>
    </submittedName>
</protein>
<accession>A0A366U2Z3</accession>
<keyword evidence="2" id="KW-1185">Reference proteome</keyword>
<dbReference type="EMBL" id="UFYW01000001">
    <property type="protein sequence ID" value="STD83341.1"/>
    <property type="molecule type" value="Genomic_DNA"/>
</dbReference>
<dbReference type="Proteomes" id="UP000254807">
    <property type="component" value="Unassembled WGS sequence"/>
</dbReference>
<sequence length="92" mass="10810">MKMHTYMEVKGNNGIQRCYVALEFDGMNLILTKPKGFFREKVAQIPLAEIGHLVQDEYFGAQRISFIHQNDYYQFYECGASVIDYMKEQLFV</sequence>
<dbReference type="RefSeq" id="WP_005471704.1">
    <property type="nucleotide sequence ID" value="NZ_UFYU01000002.1"/>
</dbReference>
<dbReference type="AlphaFoldDB" id="A0A366U2Z3"/>
<evidence type="ECO:0000313" key="1">
    <source>
        <dbReference type="EMBL" id="STD83341.1"/>
    </source>
</evidence>
<proteinExistence type="predicted"/>
<evidence type="ECO:0000313" key="2">
    <source>
        <dbReference type="Proteomes" id="UP000254807"/>
    </source>
</evidence>